<reference evidence="3 4" key="1">
    <citation type="submission" date="2016-10" db="EMBL/GenBank/DDBJ databases">
        <authorList>
            <person name="Varghese N."/>
            <person name="Submissions S."/>
        </authorList>
    </citation>
    <scope>NUCLEOTIDE SEQUENCE [LARGE SCALE GENOMIC DNA]</scope>
    <source>
        <strain evidence="3 4">DSM 16525</strain>
    </source>
</reference>
<dbReference type="Proteomes" id="UP000321514">
    <property type="component" value="Unassembled WGS sequence"/>
</dbReference>
<dbReference type="STRING" id="1334629.MFUL124B02_06495"/>
<dbReference type="PROSITE" id="PS51257">
    <property type="entry name" value="PROKAR_LIPOPROTEIN"/>
    <property type="match status" value="1"/>
</dbReference>
<dbReference type="Proteomes" id="UP000183760">
    <property type="component" value="Unassembled WGS sequence"/>
</dbReference>
<dbReference type="AlphaFoldDB" id="A0A511STU4"/>
<protein>
    <recommendedName>
        <fullName evidence="6">Lipoprotein</fullName>
    </recommendedName>
</protein>
<reference evidence="2 5" key="2">
    <citation type="submission" date="2019-07" db="EMBL/GenBank/DDBJ databases">
        <title>Whole genome shotgun sequence of Myxococcus fulvus NBRC 100333.</title>
        <authorList>
            <person name="Hosoyama A."/>
            <person name="Uohara A."/>
            <person name="Ohji S."/>
            <person name="Ichikawa N."/>
        </authorList>
    </citation>
    <scope>NUCLEOTIDE SEQUENCE [LARGE SCALE GENOMIC DNA]</scope>
    <source>
        <strain evidence="2 5">NBRC 100333</strain>
    </source>
</reference>
<dbReference type="EMBL" id="FOIB01000001">
    <property type="protein sequence ID" value="SET10315.1"/>
    <property type="molecule type" value="Genomic_DNA"/>
</dbReference>
<keyword evidence="1" id="KW-0732">Signal</keyword>
<sequence>MRSWNMKGLWLAFALLAGCGGTEATDGQAEAAAPELAQTEAALEYNEEFHCIVMTPTVRCNSGLQMYAYWSDELGHYFIPRNICGSRGPIVCPL</sequence>
<evidence type="ECO:0000313" key="3">
    <source>
        <dbReference type="EMBL" id="SET10315.1"/>
    </source>
</evidence>
<dbReference type="RefSeq" id="WP_046711258.1">
    <property type="nucleotide sequence ID" value="NZ_BJXR01000006.1"/>
</dbReference>
<evidence type="ECO:0000256" key="1">
    <source>
        <dbReference type="SAM" id="SignalP"/>
    </source>
</evidence>
<evidence type="ECO:0008006" key="6">
    <source>
        <dbReference type="Google" id="ProtNLM"/>
    </source>
</evidence>
<feature type="chain" id="PRO_5023149054" description="Lipoprotein" evidence="1">
    <location>
        <begin position="25"/>
        <end position="94"/>
    </location>
</feature>
<evidence type="ECO:0000313" key="4">
    <source>
        <dbReference type="Proteomes" id="UP000183760"/>
    </source>
</evidence>
<evidence type="ECO:0000313" key="2">
    <source>
        <dbReference type="EMBL" id="GEN05345.1"/>
    </source>
</evidence>
<dbReference type="EMBL" id="BJXR01000006">
    <property type="protein sequence ID" value="GEN05345.1"/>
    <property type="molecule type" value="Genomic_DNA"/>
</dbReference>
<organism evidence="2 5">
    <name type="scientific">Myxococcus fulvus</name>
    <dbReference type="NCBI Taxonomy" id="33"/>
    <lineage>
        <taxon>Bacteria</taxon>
        <taxon>Pseudomonadati</taxon>
        <taxon>Myxococcota</taxon>
        <taxon>Myxococcia</taxon>
        <taxon>Myxococcales</taxon>
        <taxon>Cystobacterineae</taxon>
        <taxon>Myxococcaceae</taxon>
        <taxon>Myxococcus</taxon>
    </lineage>
</organism>
<proteinExistence type="predicted"/>
<comment type="caution">
    <text evidence="2">The sequence shown here is derived from an EMBL/GenBank/DDBJ whole genome shotgun (WGS) entry which is preliminary data.</text>
</comment>
<dbReference type="OrthoDB" id="5383467at2"/>
<keyword evidence="4" id="KW-1185">Reference proteome</keyword>
<gene>
    <name evidence="2" type="ORF">MFU01_03820</name>
    <name evidence="3" type="ORF">SAMN05443572_1011111</name>
</gene>
<accession>A0A511STU4</accession>
<name>A0A511STU4_MYXFU</name>
<evidence type="ECO:0000313" key="5">
    <source>
        <dbReference type="Proteomes" id="UP000321514"/>
    </source>
</evidence>
<feature type="signal peptide" evidence="1">
    <location>
        <begin position="1"/>
        <end position="24"/>
    </location>
</feature>